<organism evidence="2 3">
    <name type="scientific">Acanthoscelides obtectus</name>
    <name type="common">Bean weevil</name>
    <name type="synonym">Bruchus obtectus</name>
    <dbReference type="NCBI Taxonomy" id="200917"/>
    <lineage>
        <taxon>Eukaryota</taxon>
        <taxon>Metazoa</taxon>
        <taxon>Ecdysozoa</taxon>
        <taxon>Arthropoda</taxon>
        <taxon>Hexapoda</taxon>
        <taxon>Insecta</taxon>
        <taxon>Pterygota</taxon>
        <taxon>Neoptera</taxon>
        <taxon>Endopterygota</taxon>
        <taxon>Coleoptera</taxon>
        <taxon>Polyphaga</taxon>
        <taxon>Cucujiformia</taxon>
        <taxon>Chrysomeloidea</taxon>
        <taxon>Chrysomelidae</taxon>
        <taxon>Bruchinae</taxon>
        <taxon>Bruchini</taxon>
        <taxon>Acanthoscelides</taxon>
    </lineage>
</organism>
<dbReference type="Proteomes" id="UP001152888">
    <property type="component" value="Unassembled WGS sequence"/>
</dbReference>
<protein>
    <submittedName>
        <fullName evidence="2">Uncharacterized protein</fullName>
    </submittedName>
</protein>
<dbReference type="EMBL" id="CAKOFQ010012886">
    <property type="protein sequence ID" value="CAH2021780.1"/>
    <property type="molecule type" value="Genomic_DNA"/>
</dbReference>
<name>A0A9P0QJW9_ACAOB</name>
<gene>
    <name evidence="1" type="ORF">ACAOBT_LOCUS13221</name>
    <name evidence="2" type="ORF">ACAOBT_LOCUS38737</name>
</gene>
<dbReference type="EMBL" id="CAKOFQ010006874">
    <property type="protein sequence ID" value="CAH1978679.1"/>
    <property type="molecule type" value="Genomic_DNA"/>
</dbReference>
<evidence type="ECO:0000313" key="3">
    <source>
        <dbReference type="Proteomes" id="UP001152888"/>
    </source>
</evidence>
<proteinExistence type="predicted"/>
<comment type="caution">
    <text evidence="2">The sequence shown here is derived from an EMBL/GenBank/DDBJ whole genome shotgun (WGS) entry which is preliminary data.</text>
</comment>
<keyword evidence="3" id="KW-1185">Reference proteome</keyword>
<dbReference type="AlphaFoldDB" id="A0A9P0QJW9"/>
<accession>A0A9P0QJW9</accession>
<reference evidence="2" key="1">
    <citation type="submission" date="2022-03" db="EMBL/GenBank/DDBJ databases">
        <authorList>
            <person name="Sayadi A."/>
        </authorList>
    </citation>
    <scope>NUCLEOTIDE SEQUENCE</scope>
</reference>
<evidence type="ECO:0000313" key="2">
    <source>
        <dbReference type="EMBL" id="CAH2021780.1"/>
    </source>
</evidence>
<sequence length="38" mass="4393">MLSYNLFYLVSQSFNSGTLFSSIHFITFFEVWHAAPSC</sequence>
<evidence type="ECO:0000313" key="1">
    <source>
        <dbReference type="EMBL" id="CAH1978679.1"/>
    </source>
</evidence>